<sequence length="193" mass="20040">MNKLALSTTAALIFASGSAVAADNAAGGTLHFSGAVTDATCTINGGASANLSIILEPISVTQAGQKEGLIDSGKKAFSLEFSNCQSKAVGFDPATSMLKIQFTSSNTIANDGKYLVNQELNANGKPKNVGIAIVKHSEEHAPIMLNKAFDTGIKGSTAAPEIVDFYAKYYKVGTADADPGKVVTMVTYHVTYL</sequence>
<protein>
    <submittedName>
        <fullName evidence="7">P pilus assembly protein, pilin FimA</fullName>
    </submittedName>
</protein>
<dbReference type="RefSeq" id="WP_036780407.1">
    <property type="nucleotide sequence ID" value="NZ_CAWLTM010000070.1"/>
</dbReference>
<evidence type="ECO:0000256" key="5">
    <source>
        <dbReference type="SAM" id="SignalP"/>
    </source>
</evidence>
<dbReference type="Proteomes" id="UP000023464">
    <property type="component" value="Unassembled WGS sequence"/>
</dbReference>
<evidence type="ECO:0000259" key="6">
    <source>
        <dbReference type="Pfam" id="PF00419"/>
    </source>
</evidence>
<evidence type="ECO:0000256" key="3">
    <source>
        <dbReference type="ARBA" id="ARBA00022729"/>
    </source>
</evidence>
<dbReference type="SUPFAM" id="SSF49401">
    <property type="entry name" value="Bacterial adhesins"/>
    <property type="match status" value="1"/>
</dbReference>
<comment type="subcellular location">
    <subcellularLocation>
        <location evidence="1">Fimbrium</location>
    </subcellularLocation>
</comment>
<dbReference type="GO" id="GO:0009289">
    <property type="term" value="C:pilus"/>
    <property type="evidence" value="ECO:0007669"/>
    <property type="project" value="UniProtKB-SubCell"/>
</dbReference>
<proteinExistence type="inferred from homology"/>
<evidence type="ECO:0000256" key="4">
    <source>
        <dbReference type="ARBA" id="ARBA00023263"/>
    </source>
</evidence>
<dbReference type="GO" id="GO:0043709">
    <property type="term" value="P:cell adhesion involved in single-species biofilm formation"/>
    <property type="evidence" value="ECO:0007669"/>
    <property type="project" value="TreeGrafter"/>
</dbReference>
<comment type="caution">
    <text evidence="7">The sequence shown here is derived from an EMBL/GenBank/DDBJ whole genome shotgun (WGS) entry which is preliminary data.</text>
</comment>
<dbReference type="InterPro" id="IPR036937">
    <property type="entry name" value="Adhesion_dom_fimbrial_sf"/>
</dbReference>
<keyword evidence="3 5" id="KW-0732">Signal</keyword>
<keyword evidence="8" id="KW-1185">Reference proteome</keyword>
<evidence type="ECO:0000313" key="8">
    <source>
        <dbReference type="Proteomes" id="UP000023464"/>
    </source>
</evidence>
<dbReference type="InterPro" id="IPR050263">
    <property type="entry name" value="Bact_Fimbrial_Adh_Pro"/>
</dbReference>
<dbReference type="EMBL" id="JFGV01000045">
    <property type="protein sequence ID" value="EYU14518.1"/>
    <property type="molecule type" value="Genomic_DNA"/>
</dbReference>
<reference evidence="7 8" key="1">
    <citation type="submission" date="2014-03" db="EMBL/GenBank/DDBJ databases">
        <title>Draft Genome of Photorhabdus luminescens BA1, an Egyptian Isolate.</title>
        <authorList>
            <person name="Ghazal S."/>
            <person name="Hurst S.G.IV."/>
            <person name="Morris K."/>
            <person name="Thomas K."/>
            <person name="Tisa L.S."/>
        </authorList>
    </citation>
    <scope>NUCLEOTIDE SEQUENCE [LARGE SCALE GENOMIC DNA]</scope>
    <source>
        <strain evidence="7 8">BA1</strain>
    </source>
</reference>
<accession>A0A022PI01</accession>
<evidence type="ECO:0000256" key="1">
    <source>
        <dbReference type="ARBA" id="ARBA00004561"/>
    </source>
</evidence>
<dbReference type="PATRIC" id="fig|1393736.3.peg.3029"/>
<comment type="similarity">
    <text evidence="2">Belongs to the fimbrial protein family.</text>
</comment>
<dbReference type="PANTHER" id="PTHR33420:SF3">
    <property type="entry name" value="FIMBRIAL SUBUNIT ELFA"/>
    <property type="match status" value="1"/>
</dbReference>
<dbReference type="Gene3D" id="2.60.40.1090">
    <property type="entry name" value="Fimbrial-type adhesion domain"/>
    <property type="match status" value="1"/>
</dbReference>
<keyword evidence="4" id="KW-0281">Fimbrium</keyword>
<dbReference type="InterPro" id="IPR000259">
    <property type="entry name" value="Adhesion_dom_fimbrial"/>
</dbReference>
<feature type="domain" description="Fimbrial-type adhesion" evidence="6">
    <location>
        <begin position="31"/>
        <end position="192"/>
    </location>
</feature>
<feature type="signal peptide" evidence="5">
    <location>
        <begin position="1"/>
        <end position="21"/>
    </location>
</feature>
<organism evidence="7 8">
    <name type="scientific">Photorhabdus aegyptia</name>
    <dbReference type="NCBI Taxonomy" id="2805098"/>
    <lineage>
        <taxon>Bacteria</taxon>
        <taxon>Pseudomonadati</taxon>
        <taxon>Pseudomonadota</taxon>
        <taxon>Gammaproteobacteria</taxon>
        <taxon>Enterobacterales</taxon>
        <taxon>Morganellaceae</taxon>
        <taxon>Photorhabdus</taxon>
    </lineage>
</organism>
<feature type="chain" id="PRO_5001506041" evidence="5">
    <location>
        <begin position="22"/>
        <end position="193"/>
    </location>
</feature>
<gene>
    <name evidence="7" type="ORF">BA1DRAFT_02956</name>
</gene>
<dbReference type="InterPro" id="IPR008966">
    <property type="entry name" value="Adhesion_dom_sf"/>
</dbReference>
<name>A0A022PI01_9GAMM</name>
<dbReference type="AlphaFoldDB" id="A0A022PI01"/>
<evidence type="ECO:0000313" key="7">
    <source>
        <dbReference type="EMBL" id="EYU14518.1"/>
    </source>
</evidence>
<dbReference type="PANTHER" id="PTHR33420">
    <property type="entry name" value="FIMBRIAL SUBUNIT ELFA-RELATED"/>
    <property type="match status" value="1"/>
</dbReference>
<evidence type="ECO:0000256" key="2">
    <source>
        <dbReference type="ARBA" id="ARBA00006671"/>
    </source>
</evidence>
<dbReference type="Pfam" id="PF00419">
    <property type="entry name" value="Fimbrial"/>
    <property type="match status" value="1"/>
</dbReference>